<name>A0A6A4HX19_9AGAR</name>
<organism evidence="1 2">
    <name type="scientific">Gymnopus androsaceus JB14</name>
    <dbReference type="NCBI Taxonomy" id="1447944"/>
    <lineage>
        <taxon>Eukaryota</taxon>
        <taxon>Fungi</taxon>
        <taxon>Dikarya</taxon>
        <taxon>Basidiomycota</taxon>
        <taxon>Agaricomycotina</taxon>
        <taxon>Agaricomycetes</taxon>
        <taxon>Agaricomycetidae</taxon>
        <taxon>Agaricales</taxon>
        <taxon>Marasmiineae</taxon>
        <taxon>Omphalotaceae</taxon>
        <taxon>Gymnopus</taxon>
    </lineage>
</organism>
<proteinExistence type="predicted"/>
<dbReference type="Proteomes" id="UP000799118">
    <property type="component" value="Unassembled WGS sequence"/>
</dbReference>
<evidence type="ECO:0008006" key="3">
    <source>
        <dbReference type="Google" id="ProtNLM"/>
    </source>
</evidence>
<dbReference type="AlphaFoldDB" id="A0A6A4HX19"/>
<protein>
    <recommendedName>
        <fullName evidence="3">F-box domain-containing protein</fullName>
    </recommendedName>
</protein>
<dbReference type="OrthoDB" id="3070253at2759"/>
<keyword evidence="2" id="KW-1185">Reference proteome</keyword>
<reference evidence="1" key="1">
    <citation type="journal article" date="2019" name="Environ. Microbiol.">
        <title>Fungal ecological strategies reflected in gene transcription - a case study of two litter decomposers.</title>
        <authorList>
            <person name="Barbi F."/>
            <person name="Kohler A."/>
            <person name="Barry K."/>
            <person name="Baskaran P."/>
            <person name="Daum C."/>
            <person name="Fauchery L."/>
            <person name="Ihrmark K."/>
            <person name="Kuo A."/>
            <person name="LaButti K."/>
            <person name="Lipzen A."/>
            <person name="Morin E."/>
            <person name="Grigoriev I.V."/>
            <person name="Henrissat B."/>
            <person name="Lindahl B."/>
            <person name="Martin F."/>
        </authorList>
    </citation>
    <scope>NUCLEOTIDE SEQUENCE</scope>
    <source>
        <strain evidence="1">JB14</strain>
    </source>
</reference>
<dbReference type="EMBL" id="ML769445">
    <property type="protein sequence ID" value="KAE9401477.1"/>
    <property type="molecule type" value="Genomic_DNA"/>
</dbReference>
<evidence type="ECO:0000313" key="2">
    <source>
        <dbReference type="Proteomes" id="UP000799118"/>
    </source>
</evidence>
<sequence>MLQYVGANLRELHLQSPCSDLELGAVPYLRYTPNLHTLRLYEVIKKDRVTSIPWVKYLLEPSDRSRCIPKQLVIELYLHSSLEHLQWAHWVELDTLLEKPQFSSLETVDIRLCCGKIEWEALVFEAVEKAEHHLQARVVFLPLSAKGVFLQLG</sequence>
<gene>
    <name evidence="1" type="ORF">BT96DRAFT_937867</name>
</gene>
<evidence type="ECO:0000313" key="1">
    <source>
        <dbReference type="EMBL" id="KAE9401477.1"/>
    </source>
</evidence>
<accession>A0A6A4HX19</accession>